<feature type="region of interest" description="Disordered" evidence="1">
    <location>
        <begin position="1"/>
        <end position="38"/>
    </location>
</feature>
<organism evidence="2">
    <name type="scientific">Gasterosteus aculeatus</name>
    <name type="common">Three-spined stickleback</name>
    <dbReference type="NCBI Taxonomy" id="69293"/>
    <lineage>
        <taxon>Eukaryota</taxon>
        <taxon>Metazoa</taxon>
        <taxon>Chordata</taxon>
        <taxon>Craniata</taxon>
        <taxon>Vertebrata</taxon>
        <taxon>Euteleostomi</taxon>
        <taxon>Actinopterygii</taxon>
        <taxon>Neopterygii</taxon>
        <taxon>Teleostei</taxon>
        <taxon>Neoteleostei</taxon>
        <taxon>Acanthomorphata</taxon>
        <taxon>Eupercaria</taxon>
        <taxon>Perciformes</taxon>
        <taxon>Cottioidei</taxon>
        <taxon>Gasterosteales</taxon>
        <taxon>Gasterosteidae</taxon>
        <taxon>Gasterosteus</taxon>
    </lineage>
</organism>
<evidence type="ECO:0000313" key="2">
    <source>
        <dbReference type="Ensembl" id="ENSGACP00000009324.1"/>
    </source>
</evidence>
<reference evidence="2" key="1">
    <citation type="submission" date="2006-01" db="EMBL/GenBank/DDBJ databases">
        <authorList>
            <person name="Lindblad-Toh K."/>
            <person name="Mauceli E."/>
            <person name="Grabherr M."/>
            <person name="Chang J.L."/>
            <person name="Lander E.S."/>
        </authorList>
    </citation>
    <scope>NUCLEOTIDE SEQUENCE [LARGE SCALE GENOMIC DNA]</scope>
</reference>
<name>G3NVF5_GASAC</name>
<protein>
    <submittedName>
        <fullName evidence="2">Uncharacterized protein</fullName>
    </submittedName>
</protein>
<feature type="compositionally biased region" description="Basic and acidic residues" evidence="1">
    <location>
        <begin position="19"/>
        <end position="34"/>
    </location>
</feature>
<dbReference type="InParanoid" id="G3NVF5"/>
<sequence>MTTTVARPRTPPCAAVGENARKDSVSARRERTWENDTAENSASAATLIVCTTTAEYVEAMGNVSVDAACVTKAGLVKIAAAPSRPLLVGRETRSCVTATGCVYAECASVNHITWAGPVRTPLFDWAVISSKRSGEELRMTLTDRKSV</sequence>
<evidence type="ECO:0000256" key="1">
    <source>
        <dbReference type="SAM" id="MobiDB-lite"/>
    </source>
</evidence>
<dbReference type="Bgee" id="ENSGACG00000007038">
    <property type="expression patterns" value="Expressed in liver and 1 other cell type or tissue"/>
</dbReference>
<reference evidence="2" key="2">
    <citation type="submission" date="2024-04" db="UniProtKB">
        <authorList>
            <consortium name="Ensembl"/>
        </authorList>
    </citation>
    <scope>IDENTIFICATION</scope>
</reference>
<dbReference type="Ensembl" id="ENSGACT00000009344.1">
    <property type="protein sequence ID" value="ENSGACP00000009324.1"/>
    <property type="gene ID" value="ENSGACG00000007038.1"/>
</dbReference>
<proteinExistence type="predicted"/>
<dbReference type="STRING" id="69293.ENSGACP00000009324"/>
<dbReference type="AlphaFoldDB" id="G3NVF5"/>
<accession>G3NVF5</accession>